<protein>
    <recommendedName>
        <fullName evidence="1">Xaa-Pro dipeptidyl-peptidase-like domain-containing protein</fullName>
    </recommendedName>
</protein>
<organism evidence="2">
    <name type="scientific">Zea mays</name>
    <name type="common">Maize</name>
    <dbReference type="NCBI Taxonomy" id="4577"/>
    <lineage>
        <taxon>Eukaryota</taxon>
        <taxon>Viridiplantae</taxon>
        <taxon>Streptophyta</taxon>
        <taxon>Embryophyta</taxon>
        <taxon>Tracheophyta</taxon>
        <taxon>Spermatophyta</taxon>
        <taxon>Magnoliopsida</taxon>
        <taxon>Liliopsida</taxon>
        <taxon>Poales</taxon>
        <taxon>Poaceae</taxon>
        <taxon>PACMAD clade</taxon>
        <taxon>Panicoideae</taxon>
        <taxon>Andropogonodae</taxon>
        <taxon>Andropogoneae</taxon>
        <taxon>Tripsacinae</taxon>
        <taxon>Zea</taxon>
    </lineage>
</organism>
<name>B4FEG1_MAIZE</name>
<evidence type="ECO:0000259" key="1">
    <source>
        <dbReference type="Pfam" id="PF02129"/>
    </source>
</evidence>
<dbReference type="InterPro" id="IPR029058">
    <property type="entry name" value="AB_hydrolase_fold"/>
</dbReference>
<dbReference type="EMBL" id="BT035499">
    <property type="protein sequence ID" value="ACF80504.1"/>
    <property type="molecule type" value="mRNA"/>
</dbReference>
<dbReference type="HOGENOM" id="CLU_1973763_0_0_1"/>
<dbReference type="GO" id="GO:0016787">
    <property type="term" value="F:hydrolase activity"/>
    <property type="evidence" value="ECO:0007669"/>
    <property type="project" value="InterPro"/>
</dbReference>
<reference evidence="2" key="1">
    <citation type="journal article" date="2009" name="PLoS Genet.">
        <title>Sequencing, mapping, and analysis of 27,455 maize full-length cDNAs.</title>
        <authorList>
            <person name="Soderlund C."/>
            <person name="Descour A."/>
            <person name="Kudrna D."/>
            <person name="Bomhoff M."/>
            <person name="Boyd L."/>
            <person name="Currie J."/>
            <person name="Angelova A."/>
            <person name="Collura K."/>
            <person name="Wissotski M."/>
            <person name="Ashley E."/>
            <person name="Morrow D."/>
            <person name="Fernandes J."/>
            <person name="Walbot V."/>
            <person name="Yu Y."/>
        </authorList>
    </citation>
    <scope>NUCLEOTIDE SEQUENCE</scope>
    <source>
        <strain evidence="2">B73</strain>
    </source>
</reference>
<proteinExistence type="evidence at transcript level"/>
<dbReference type="Gene3D" id="3.40.50.1820">
    <property type="entry name" value="alpha/beta hydrolase"/>
    <property type="match status" value="1"/>
</dbReference>
<sequence length="127" mass="13480">MEWTTVETRDGAKLSVRLFKPPASGTGLEPEPREDVAVVLVHPYTILGGVQGLLRGMAEGVARRGYTAVTFDMRGAGRSTGRASLTGSTEVGDVVAVCRWVAENIKPRGILLVGSSAGRLHFFASPQ</sequence>
<dbReference type="AlphaFoldDB" id="B4FEG1"/>
<dbReference type="PANTHER" id="PTHR42103:SF2">
    <property type="entry name" value="AB HYDROLASE-1 DOMAIN-CONTAINING PROTEIN"/>
    <property type="match status" value="1"/>
</dbReference>
<evidence type="ECO:0000313" key="2">
    <source>
        <dbReference type="EMBL" id="ACF80504.1"/>
    </source>
</evidence>
<feature type="domain" description="Xaa-Pro dipeptidyl-peptidase-like" evidence="1">
    <location>
        <begin position="10"/>
        <end position="104"/>
    </location>
</feature>
<dbReference type="InterPro" id="IPR000383">
    <property type="entry name" value="Xaa-Pro-like_dom"/>
</dbReference>
<dbReference type="ExpressionAtlas" id="B4FEG1">
    <property type="expression patterns" value="baseline and differential"/>
</dbReference>
<dbReference type="PANTHER" id="PTHR42103">
    <property type="entry name" value="ALPHA/BETA-HYDROLASES SUPERFAMILY PROTEIN"/>
    <property type="match status" value="1"/>
</dbReference>
<dbReference type="Pfam" id="PF02129">
    <property type="entry name" value="Peptidase_S15"/>
    <property type="match status" value="1"/>
</dbReference>
<accession>B4FEG1</accession>
<dbReference type="SUPFAM" id="SSF53474">
    <property type="entry name" value="alpha/beta-Hydrolases"/>
    <property type="match status" value="1"/>
</dbReference>